<protein>
    <submittedName>
        <fullName evidence="2">Uncharacterized protein</fullName>
    </submittedName>
</protein>
<evidence type="ECO:0000313" key="2">
    <source>
        <dbReference type="EMBL" id="MPC71333.1"/>
    </source>
</evidence>
<accession>A0A5B7HMB9</accession>
<sequence length="149" mass="16072">MVVVAGGRRRSVGREDVREVARCVCHLANSSSSIITSPLVSSPLPSLNSQYHRTLTTSPINLSTTATATPSTTATAPPSPWEAVTASRCTTVDMWEVLMASELLIPGSSLLLIHILASLILPARHRAAPLQERCCERCPKVTNDIQWRG</sequence>
<evidence type="ECO:0000256" key="1">
    <source>
        <dbReference type="SAM" id="MobiDB-lite"/>
    </source>
</evidence>
<feature type="region of interest" description="Disordered" evidence="1">
    <location>
        <begin position="61"/>
        <end position="80"/>
    </location>
</feature>
<name>A0A5B7HMB9_PORTR</name>
<keyword evidence="3" id="KW-1185">Reference proteome</keyword>
<dbReference type="Proteomes" id="UP000324222">
    <property type="component" value="Unassembled WGS sequence"/>
</dbReference>
<evidence type="ECO:0000313" key="3">
    <source>
        <dbReference type="Proteomes" id="UP000324222"/>
    </source>
</evidence>
<proteinExistence type="predicted"/>
<dbReference type="AlphaFoldDB" id="A0A5B7HMB9"/>
<feature type="compositionally biased region" description="Low complexity" evidence="1">
    <location>
        <begin position="63"/>
        <end position="76"/>
    </location>
</feature>
<comment type="caution">
    <text evidence="2">The sequence shown here is derived from an EMBL/GenBank/DDBJ whole genome shotgun (WGS) entry which is preliminary data.</text>
</comment>
<dbReference type="EMBL" id="VSRR010032701">
    <property type="protein sequence ID" value="MPC71333.1"/>
    <property type="molecule type" value="Genomic_DNA"/>
</dbReference>
<gene>
    <name evidence="2" type="ORF">E2C01_065610</name>
</gene>
<organism evidence="2 3">
    <name type="scientific">Portunus trituberculatus</name>
    <name type="common">Swimming crab</name>
    <name type="synonym">Neptunus trituberculatus</name>
    <dbReference type="NCBI Taxonomy" id="210409"/>
    <lineage>
        <taxon>Eukaryota</taxon>
        <taxon>Metazoa</taxon>
        <taxon>Ecdysozoa</taxon>
        <taxon>Arthropoda</taxon>
        <taxon>Crustacea</taxon>
        <taxon>Multicrustacea</taxon>
        <taxon>Malacostraca</taxon>
        <taxon>Eumalacostraca</taxon>
        <taxon>Eucarida</taxon>
        <taxon>Decapoda</taxon>
        <taxon>Pleocyemata</taxon>
        <taxon>Brachyura</taxon>
        <taxon>Eubrachyura</taxon>
        <taxon>Portunoidea</taxon>
        <taxon>Portunidae</taxon>
        <taxon>Portuninae</taxon>
        <taxon>Portunus</taxon>
    </lineage>
</organism>
<reference evidence="2 3" key="1">
    <citation type="submission" date="2019-05" db="EMBL/GenBank/DDBJ databases">
        <title>Another draft genome of Portunus trituberculatus and its Hox gene families provides insights of decapod evolution.</title>
        <authorList>
            <person name="Jeong J.-H."/>
            <person name="Song I."/>
            <person name="Kim S."/>
            <person name="Choi T."/>
            <person name="Kim D."/>
            <person name="Ryu S."/>
            <person name="Kim W."/>
        </authorList>
    </citation>
    <scope>NUCLEOTIDE SEQUENCE [LARGE SCALE GENOMIC DNA]</scope>
    <source>
        <tissue evidence="2">Muscle</tissue>
    </source>
</reference>